<keyword evidence="4" id="KW-1133">Transmembrane helix</keyword>
<keyword evidence="5" id="KW-0732">Signal</keyword>
<keyword evidence="2" id="KW-0722">Serine protease inhibitor</keyword>
<dbReference type="InterPro" id="IPR051368">
    <property type="entry name" value="SerProtInhib-TIL_Domain"/>
</dbReference>
<feature type="domain" description="EGF-like" evidence="6">
    <location>
        <begin position="307"/>
        <end position="342"/>
    </location>
</feature>
<feature type="transmembrane region" description="Helical" evidence="4">
    <location>
        <begin position="210"/>
        <end position="227"/>
    </location>
</feature>
<evidence type="ECO:0000256" key="1">
    <source>
        <dbReference type="ARBA" id="ARBA00022690"/>
    </source>
</evidence>
<dbReference type="STRING" id="6248.A0A0K0EAF6"/>
<evidence type="ECO:0000313" key="8">
    <source>
        <dbReference type="WBParaSite" id="SSTP_0000648000.1"/>
    </source>
</evidence>
<proteinExistence type="predicted"/>
<dbReference type="InterPro" id="IPR002919">
    <property type="entry name" value="TIL_dom"/>
</dbReference>
<dbReference type="SMART" id="SM00181">
    <property type="entry name" value="EGF"/>
    <property type="match status" value="4"/>
</dbReference>
<evidence type="ECO:0000256" key="5">
    <source>
        <dbReference type="SAM" id="SignalP"/>
    </source>
</evidence>
<evidence type="ECO:0000256" key="4">
    <source>
        <dbReference type="SAM" id="Phobius"/>
    </source>
</evidence>
<name>A0A0K0EAF6_STRER</name>
<feature type="domain" description="EGF-like" evidence="6">
    <location>
        <begin position="155"/>
        <end position="203"/>
    </location>
</feature>
<accession>A0A0K0EAF6</accession>
<reference evidence="8" key="1">
    <citation type="submission" date="2015-08" db="UniProtKB">
        <authorList>
            <consortium name="WormBaseParasite"/>
        </authorList>
    </citation>
    <scope>IDENTIFICATION</scope>
</reference>
<organism evidence="8">
    <name type="scientific">Strongyloides stercoralis</name>
    <name type="common">Threadworm</name>
    <dbReference type="NCBI Taxonomy" id="6248"/>
    <lineage>
        <taxon>Eukaryota</taxon>
        <taxon>Metazoa</taxon>
        <taxon>Ecdysozoa</taxon>
        <taxon>Nematoda</taxon>
        <taxon>Chromadorea</taxon>
        <taxon>Rhabditida</taxon>
        <taxon>Tylenchina</taxon>
        <taxon>Panagrolaimomorpha</taxon>
        <taxon>Strongyloidoidea</taxon>
        <taxon>Strongyloididae</taxon>
        <taxon>Strongyloides</taxon>
    </lineage>
</organism>
<dbReference type="InterPro" id="IPR036084">
    <property type="entry name" value="Ser_inhib-like_sf"/>
</dbReference>
<dbReference type="PANTHER" id="PTHR23259:SF70">
    <property type="entry name" value="ACCESSORY GLAND PROTEIN ACP62F-RELATED"/>
    <property type="match status" value="1"/>
</dbReference>
<feature type="signal peptide" evidence="5">
    <location>
        <begin position="1"/>
        <end position="16"/>
    </location>
</feature>
<feature type="domain" description="EGF-like" evidence="6">
    <location>
        <begin position="94"/>
        <end position="129"/>
    </location>
</feature>
<dbReference type="PANTHER" id="PTHR23259">
    <property type="entry name" value="RIDDLE"/>
    <property type="match status" value="1"/>
</dbReference>
<feature type="chain" id="PRO_5005327846" evidence="5">
    <location>
        <begin position="17"/>
        <end position="438"/>
    </location>
</feature>
<evidence type="ECO:0000259" key="6">
    <source>
        <dbReference type="SMART" id="SM00181"/>
    </source>
</evidence>
<keyword evidence="4" id="KW-0812">Transmembrane</keyword>
<dbReference type="SUPFAM" id="SSF57567">
    <property type="entry name" value="Serine protease inhibitors"/>
    <property type="match status" value="4"/>
</dbReference>
<evidence type="ECO:0000313" key="7">
    <source>
        <dbReference type="Proteomes" id="UP000035681"/>
    </source>
</evidence>
<evidence type="ECO:0000256" key="3">
    <source>
        <dbReference type="ARBA" id="ARBA00023157"/>
    </source>
</evidence>
<keyword evidence="7" id="KW-1185">Reference proteome</keyword>
<keyword evidence="3" id="KW-1015">Disulfide bond</keyword>
<keyword evidence="1" id="KW-0646">Protease inhibitor</keyword>
<dbReference type="Proteomes" id="UP000035681">
    <property type="component" value="Unplaced"/>
</dbReference>
<evidence type="ECO:0000256" key="2">
    <source>
        <dbReference type="ARBA" id="ARBA00022900"/>
    </source>
</evidence>
<sequence length="438" mass="50556">MIIFFLLFELFVITKHEPESCPNNLKRLECGSSRPHVCADGPRPPTTFKCVKNVCGCEPFQVLHNNTCIPYSECPNICDKNSTYTDCDTACPKKCSDYPFKPKRCTRQCISNSCACNDGYVLNATKKCIRLEDCPEYIALLPKTTTTTKKPKKSKCKRNMFYSSCPNPKEVICLSSKNQSKKKCGRPKCICKKGYAKYKNKCIHMWECNIFPTMIFLFFLFPLVLTAKLKKKKCPNNLVLLHCGSRRPHKCSDGPNPPRTLECVRNVCGCVYPDVLHKKRCIPHYYCPRKCDRNSTYTNCDTACPLKCSDYPFKPKPCTRQCVLNSCACKDGYVLNDKNKCILKKDCPEYPSRPPKKPRCKDRRKVFSECPKKEEDRCFSSKLSSKECGNPRCICKEGYARYQKKCIRLSRCKYISAKRLKEDLLRNPPKKRKKFPFY</sequence>
<dbReference type="WBParaSite" id="TCONS_00005096.p1">
    <property type="protein sequence ID" value="TCONS_00005096.p1"/>
    <property type="gene ID" value="XLOC_003434"/>
</dbReference>
<dbReference type="AlphaFoldDB" id="A0A0K0EAF6"/>
<keyword evidence="4" id="KW-0472">Membrane</keyword>
<dbReference type="InterPro" id="IPR000742">
    <property type="entry name" value="EGF"/>
</dbReference>
<feature type="domain" description="EGF-like" evidence="6">
    <location>
        <begin position="369"/>
        <end position="407"/>
    </location>
</feature>
<dbReference type="GO" id="GO:0004867">
    <property type="term" value="F:serine-type endopeptidase inhibitor activity"/>
    <property type="evidence" value="ECO:0007669"/>
    <property type="project" value="UniProtKB-KW"/>
</dbReference>
<dbReference type="Pfam" id="PF01826">
    <property type="entry name" value="TIL"/>
    <property type="match status" value="2"/>
</dbReference>
<dbReference type="WBParaSite" id="SSTP_0000648000.1">
    <property type="protein sequence ID" value="SSTP_0000648000.1"/>
    <property type="gene ID" value="SSTP_0000648000"/>
</dbReference>
<dbReference type="Gene3D" id="2.10.25.10">
    <property type="entry name" value="Laminin"/>
    <property type="match status" value="4"/>
</dbReference>
<dbReference type="CDD" id="cd19941">
    <property type="entry name" value="TIL"/>
    <property type="match status" value="2"/>
</dbReference>
<protein>
    <submittedName>
        <fullName evidence="9">EGF-like domain-containing protein</fullName>
    </submittedName>
    <submittedName>
        <fullName evidence="8">TIL domain-containing protein</fullName>
    </submittedName>
</protein>
<evidence type="ECO:0000313" key="9">
    <source>
        <dbReference type="WBParaSite" id="TCONS_00005096.p1"/>
    </source>
</evidence>